<dbReference type="KEGG" id="dmo:Dmoj_GI26297"/>
<keyword evidence="3" id="KW-1185">Reference proteome</keyword>
<keyword evidence="1" id="KW-0472">Membrane</keyword>
<dbReference type="EMBL" id="CH933807">
    <property type="protein sequence ID" value="KRG03452.1"/>
    <property type="molecule type" value="Genomic_DNA"/>
</dbReference>
<evidence type="ECO:0000313" key="3">
    <source>
        <dbReference type="Proteomes" id="UP000009192"/>
    </source>
</evidence>
<sequence>METGPKAVDPIHCMPTFANIATYLAAQKGIDKMKMFYLHKFLFVLSLRFGCRLIGFVEIALCGYGFYYLIAHYGFSEMLESMITITLGTSCLLTVLMMVSTLQEHESSGIIFTYLMWGIFTTIFLCIFYLIMFQTKRLTVPLFFGLFVGTIITKCYSMLVVLSFLHMIVSSDSDDSA</sequence>
<dbReference type="Proteomes" id="UP000009192">
    <property type="component" value="Unassembled WGS sequence"/>
</dbReference>
<feature type="transmembrane region" description="Helical" evidence="1">
    <location>
        <begin position="143"/>
        <end position="169"/>
    </location>
</feature>
<accession>A0A0Q9X5R2</accession>
<dbReference type="OrthoDB" id="7823449at2759"/>
<dbReference type="InParanoid" id="A0A0Q9X5R2"/>
<proteinExistence type="predicted"/>
<feature type="transmembrane region" description="Helical" evidence="1">
    <location>
        <begin position="82"/>
        <end position="99"/>
    </location>
</feature>
<protein>
    <submittedName>
        <fullName evidence="2">Uncharacterized protein, isoform A</fullName>
    </submittedName>
</protein>
<feature type="transmembrane region" description="Helical" evidence="1">
    <location>
        <begin position="41"/>
        <end position="70"/>
    </location>
</feature>
<feature type="transmembrane region" description="Helical" evidence="1">
    <location>
        <begin position="111"/>
        <end position="131"/>
    </location>
</feature>
<organism evidence="2 3">
    <name type="scientific">Drosophila mojavensis</name>
    <name type="common">Fruit fly</name>
    <dbReference type="NCBI Taxonomy" id="7230"/>
    <lineage>
        <taxon>Eukaryota</taxon>
        <taxon>Metazoa</taxon>
        <taxon>Ecdysozoa</taxon>
        <taxon>Arthropoda</taxon>
        <taxon>Hexapoda</taxon>
        <taxon>Insecta</taxon>
        <taxon>Pterygota</taxon>
        <taxon>Neoptera</taxon>
        <taxon>Endopterygota</taxon>
        <taxon>Diptera</taxon>
        <taxon>Brachycera</taxon>
        <taxon>Muscomorpha</taxon>
        <taxon>Ephydroidea</taxon>
        <taxon>Drosophilidae</taxon>
        <taxon>Drosophila</taxon>
    </lineage>
</organism>
<name>A0A0Q9X5R2_DROMO</name>
<evidence type="ECO:0000313" key="2">
    <source>
        <dbReference type="EMBL" id="KRG03452.1"/>
    </source>
</evidence>
<keyword evidence="1" id="KW-1133">Transmembrane helix</keyword>
<dbReference type="AlphaFoldDB" id="A0A0Q9X5R2"/>
<keyword evidence="1" id="KW-0812">Transmembrane</keyword>
<gene>
    <name evidence="2" type="primary">Dmoj\GI26297</name>
    <name evidence="2" type="ORF">Dmoj_GI26297</name>
</gene>
<reference evidence="2 3" key="1">
    <citation type="journal article" date="2007" name="Nature">
        <title>Evolution of genes and genomes on the Drosophila phylogeny.</title>
        <authorList>
            <consortium name="Drosophila 12 Genomes Consortium"/>
            <person name="Clark A.G."/>
            <person name="Eisen M.B."/>
            <person name="Smith D.R."/>
            <person name="Bergman C.M."/>
            <person name="Oliver B."/>
            <person name="Markow T.A."/>
            <person name="Kaufman T.C."/>
            <person name="Kellis M."/>
            <person name="Gelbart W."/>
            <person name="Iyer V.N."/>
            <person name="Pollard D.A."/>
            <person name="Sackton T.B."/>
            <person name="Larracuente A.M."/>
            <person name="Singh N.D."/>
            <person name="Abad J.P."/>
            <person name="Abt D.N."/>
            <person name="Adryan B."/>
            <person name="Aguade M."/>
            <person name="Akashi H."/>
            <person name="Anderson W.W."/>
            <person name="Aquadro C.F."/>
            <person name="Ardell D.H."/>
            <person name="Arguello R."/>
            <person name="Artieri C.G."/>
            <person name="Barbash D.A."/>
            <person name="Barker D."/>
            <person name="Barsanti P."/>
            <person name="Batterham P."/>
            <person name="Batzoglou S."/>
            <person name="Begun D."/>
            <person name="Bhutkar A."/>
            <person name="Blanco E."/>
            <person name="Bosak S.A."/>
            <person name="Bradley R.K."/>
            <person name="Brand A.D."/>
            <person name="Brent M.R."/>
            <person name="Brooks A.N."/>
            <person name="Brown R.H."/>
            <person name="Butlin R.K."/>
            <person name="Caggese C."/>
            <person name="Calvi B.R."/>
            <person name="Bernardo de Carvalho A."/>
            <person name="Caspi A."/>
            <person name="Castrezana S."/>
            <person name="Celniker S.E."/>
            <person name="Chang J.L."/>
            <person name="Chapple C."/>
            <person name="Chatterji S."/>
            <person name="Chinwalla A."/>
            <person name="Civetta A."/>
            <person name="Clifton S.W."/>
            <person name="Comeron J.M."/>
            <person name="Costello J.C."/>
            <person name="Coyne J.A."/>
            <person name="Daub J."/>
            <person name="David R.G."/>
            <person name="Delcher A.L."/>
            <person name="Delehaunty K."/>
            <person name="Do C.B."/>
            <person name="Ebling H."/>
            <person name="Edwards K."/>
            <person name="Eickbush T."/>
            <person name="Evans J.D."/>
            <person name="Filipski A."/>
            <person name="Findeiss S."/>
            <person name="Freyhult E."/>
            <person name="Fulton L."/>
            <person name="Fulton R."/>
            <person name="Garcia A.C."/>
            <person name="Gardiner A."/>
            <person name="Garfield D.A."/>
            <person name="Garvin B.E."/>
            <person name="Gibson G."/>
            <person name="Gilbert D."/>
            <person name="Gnerre S."/>
            <person name="Godfrey J."/>
            <person name="Good R."/>
            <person name="Gotea V."/>
            <person name="Gravely B."/>
            <person name="Greenberg A.J."/>
            <person name="Griffiths-Jones S."/>
            <person name="Gross S."/>
            <person name="Guigo R."/>
            <person name="Gustafson E.A."/>
            <person name="Haerty W."/>
            <person name="Hahn M.W."/>
            <person name="Halligan D.L."/>
            <person name="Halpern A.L."/>
            <person name="Halter G.M."/>
            <person name="Han M.V."/>
            <person name="Heger A."/>
            <person name="Hillier L."/>
            <person name="Hinrichs A.S."/>
            <person name="Holmes I."/>
            <person name="Hoskins R.A."/>
            <person name="Hubisz M.J."/>
            <person name="Hultmark D."/>
            <person name="Huntley M.A."/>
            <person name="Jaffe D.B."/>
            <person name="Jagadeeshan S."/>
            <person name="Jeck W.R."/>
            <person name="Johnson J."/>
            <person name="Jones C.D."/>
            <person name="Jordan W.C."/>
            <person name="Karpen G.H."/>
            <person name="Kataoka E."/>
            <person name="Keightley P.D."/>
            <person name="Kheradpour P."/>
            <person name="Kirkness E.F."/>
            <person name="Koerich L.B."/>
            <person name="Kristiansen K."/>
            <person name="Kudrna D."/>
            <person name="Kulathinal R.J."/>
            <person name="Kumar S."/>
            <person name="Kwok R."/>
            <person name="Lander E."/>
            <person name="Langley C.H."/>
            <person name="Lapoint R."/>
            <person name="Lazzaro B.P."/>
            <person name="Lee S.J."/>
            <person name="Levesque L."/>
            <person name="Li R."/>
            <person name="Lin C.F."/>
            <person name="Lin M.F."/>
            <person name="Lindblad-Toh K."/>
            <person name="Llopart A."/>
            <person name="Long M."/>
            <person name="Low L."/>
            <person name="Lozovsky E."/>
            <person name="Lu J."/>
            <person name="Luo M."/>
            <person name="Machado C.A."/>
            <person name="Makalowski W."/>
            <person name="Marzo M."/>
            <person name="Matsuda M."/>
            <person name="Matzkin L."/>
            <person name="McAllister B."/>
            <person name="McBride C.S."/>
            <person name="McKernan B."/>
            <person name="McKernan K."/>
            <person name="Mendez-Lago M."/>
            <person name="Minx P."/>
            <person name="Mollenhauer M.U."/>
            <person name="Montooth K."/>
            <person name="Mount S.M."/>
            <person name="Mu X."/>
            <person name="Myers E."/>
            <person name="Negre B."/>
            <person name="Newfeld S."/>
            <person name="Nielsen R."/>
            <person name="Noor M.A."/>
            <person name="O'Grady P."/>
            <person name="Pachter L."/>
            <person name="Papaceit M."/>
            <person name="Parisi M.J."/>
            <person name="Parisi M."/>
            <person name="Parts L."/>
            <person name="Pedersen J.S."/>
            <person name="Pesole G."/>
            <person name="Phillippy A.M."/>
            <person name="Ponting C.P."/>
            <person name="Pop M."/>
            <person name="Porcelli D."/>
            <person name="Powell J.R."/>
            <person name="Prohaska S."/>
            <person name="Pruitt K."/>
            <person name="Puig M."/>
            <person name="Quesneville H."/>
            <person name="Ram K.R."/>
            <person name="Rand D."/>
            <person name="Rasmussen M.D."/>
            <person name="Reed L.K."/>
            <person name="Reenan R."/>
            <person name="Reily A."/>
            <person name="Remington K.A."/>
            <person name="Rieger T.T."/>
            <person name="Ritchie M.G."/>
            <person name="Robin C."/>
            <person name="Rogers Y.H."/>
            <person name="Rohde C."/>
            <person name="Rozas J."/>
            <person name="Rubenfield M.J."/>
            <person name="Ruiz A."/>
            <person name="Russo S."/>
            <person name="Salzberg S.L."/>
            <person name="Sanchez-Gracia A."/>
            <person name="Saranga D.J."/>
            <person name="Sato H."/>
            <person name="Schaeffer S.W."/>
            <person name="Schatz M.C."/>
            <person name="Schlenke T."/>
            <person name="Schwartz R."/>
            <person name="Segarra C."/>
            <person name="Singh R.S."/>
            <person name="Sirot L."/>
            <person name="Sirota M."/>
            <person name="Sisneros N.B."/>
            <person name="Smith C.D."/>
            <person name="Smith T.F."/>
            <person name="Spieth J."/>
            <person name="Stage D.E."/>
            <person name="Stark A."/>
            <person name="Stephan W."/>
            <person name="Strausberg R.L."/>
            <person name="Strempel S."/>
            <person name="Sturgill D."/>
            <person name="Sutton G."/>
            <person name="Sutton G.G."/>
            <person name="Tao W."/>
            <person name="Teichmann S."/>
            <person name="Tobari Y.N."/>
            <person name="Tomimura Y."/>
            <person name="Tsolas J.M."/>
            <person name="Valente V.L."/>
            <person name="Venter E."/>
            <person name="Venter J.C."/>
            <person name="Vicario S."/>
            <person name="Vieira F.G."/>
            <person name="Vilella A.J."/>
            <person name="Villasante A."/>
            <person name="Walenz B."/>
            <person name="Wang J."/>
            <person name="Wasserman M."/>
            <person name="Watts T."/>
            <person name="Wilson D."/>
            <person name="Wilson R.K."/>
            <person name="Wing R.A."/>
            <person name="Wolfner M.F."/>
            <person name="Wong A."/>
            <person name="Wong G.K."/>
            <person name="Wu C.I."/>
            <person name="Wu G."/>
            <person name="Yamamoto D."/>
            <person name="Yang H.P."/>
            <person name="Yang S.P."/>
            <person name="Yorke J.A."/>
            <person name="Yoshida K."/>
            <person name="Zdobnov E."/>
            <person name="Zhang P."/>
            <person name="Zhang Y."/>
            <person name="Zimin A.V."/>
            <person name="Baldwin J."/>
            <person name="Abdouelleil A."/>
            <person name="Abdulkadir J."/>
            <person name="Abebe A."/>
            <person name="Abera B."/>
            <person name="Abreu J."/>
            <person name="Acer S.C."/>
            <person name="Aftuck L."/>
            <person name="Alexander A."/>
            <person name="An P."/>
            <person name="Anderson E."/>
            <person name="Anderson S."/>
            <person name="Arachi H."/>
            <person name="Azer M."/>
            <person name="Bachantsang P."/>
            <person name="Barry A."/>
            <person name="Bayul T."/>
            <person name="Berlin A."/>
            <person name="Bessette D."/>
            <person name="Bloom T."/>
            <person name="Blye J."/>
            <person name="Boguslavskiy L."/>
            <person name="Bonnet C."/>
            <person name="Boukhgalter B."/>
            <person name="Bourzgui I."/>
            <person name="Brown A."/>
            <person name="Cahill P."/>
            <person name="Channer S."/>
            <person name="Cheshatsang Y."/>
            <person name="Chuda L."/>
            <person name="Citroen M."/>
            <person name="Collymore A."/>
            <person name="Cooke P."/>
            <person name="Costello M."/>
            <person name="D'Aco K."/>
            <person name="Daza R."/>
            <person name="De Haan G."/>
            <person name="DeGray S."/>
            <person name="DeMaso C."/>
            <person name="Dhargay N."/>
            <person name="Dooley K."/>
            <person name="Dooley E."/>
            <person name="Doricent M."/>
            <person name="Dorje P."/>
            <person name="Dorjee K."/>
            <person name="Dupes A."/>
            <person name="Elong R."/>
            <person name="Falk J."/>
            <person name="Farina A."/>
            <person name="Faro S."/>
            <person name="Ferguson D."/>
            <person name="Fisher S."/>
            <person name="Foley C.D."/>
            <person name="Franke A."/>
            <person name="Friedrich D."/>
            <person name="Gadbois L."/>
            <person name="Gearin G."/>
            <person name="Gearin C.R."/>
            <person name="Giannoukos G."/>
            <person name="Goode T."/>
            <person name="Graham J."/>
            <person name="Grandbois E."/>
            <person name="Grewal S."/>
            <person name="Gyaltsen K."/>
            <person name="Hafez N."/>
            <person name="Hagos B."/>
            <person name="Hall J."/>
            <person name="Henson C."/>
            <person name="Hollinger A."/>
            <person name="Honan T."/>
            <person name="Huard M.D."/>
            <person name="Hughes L."/>
            <person name="Hurhula B."/>
            <person name="Husby M.E."/>
            <person name="Kamat A."/>
            <person name="Kanga B."/>
            <person name="Kashin S."/>
            <person name="Khazanovich D."/>
            <person name="Kisner P."/>
            <person name="Lance K."/>
            <person name="Lara M."/>
            <person name="Lee W."/>
            <person name="Lennon N."/>
            <person name="Letendre F."/>
            <person name="LeVine R."/>
            <person name="Lipovsky A."/>
            <person name="Liu X."/>
            <person name="Liu J."/>
            <person name="Liu S."/>
            <person name="Lokyitsang T."/>
            <person name="Lokyitsang Y."/>
            <person name="Lubonja R."/>
            <person name="Lui A."/>
            <person name="MacDonald P."/>
            <person name="Magnisalis V."/>
            <person name="Maru K."/>
            <person name="Matthews C."/>
            <person name="McCusker W."/>
            <person name="McDonough S."/>
            <person name="Mehta T."/>
            <person name="Meldrim J."/>
            <person name="Meneus L."/>
            <person name="Mihai O."/>
            <person name="Mihalev A."/>
            <person name="Mihova T."/>
            <person name="Mittelman R."/>
            <person name="Mlenga V."/>
            <person name="Montmayeur A."/>
            <person name="Mulrain L."/>
            <person name="Navidi A."/>
            <person name="Naylor J."/>
            <person name="Negash T."/>
            <person name="Nguyen T."/>
            <person name="Nguyen N."/>
            <person name="Nicol R."/>
            <person name="Norbu C."/>
            <person name="Norbu N."/>
            <person name="Novod N."/>
            <person name="O'Neill B."/>
            <person name="Osman S."/>
            <person name="Markiewicz E."/>
            <person name="Oyono O.L."/>
            <person name="Patti C."/>
            <person name="Phunkhang P."/>
            <person name="Pierre F."/>
            <person name="Priest M."/>
            <person name="Raghuraman S."/>
            <person name="Rege F."/>
            <person name="Reyes R."/>
            <person name="Rise C."/>
            <person name="Rogov P."/>
            <person name="Ross K."/>
            <person name="Ryan E."/>
            <person name="Settipalli S."/>
            <person name="Shea T."/>
            <person name="Sherpa N."/>
            <person name="Shi L."/>
            <person name="Shih D."/>
            <person name="Sparrow T."/>
            <person name="Spaulding J."/>
            <person name="Stalker J."/>
            <person name="Stange-Thomann N."/>
            <person name="Stavropoulos S."/>
            <person name="Stone C."/>
            <person name="Strader C."/>
            <person name="Tesfaye S."/>
            <person name="Thomson T."/>
            <person name="Thoulutsang Y."/>
            <person name="Thoulutsang D."/>
            <person name="Topham K."/>
            <person name="Topping I."/>
            <person name="Tsamla T."/>
            <person name="Vassiliev H."/>
            <person name="Vo A."/>
            <person name="Wangchuk T."/>
            <person name="Wangdi T."/>
            <person name="Weiand M."/>
            <person name="Wilkinson J."/>
            <person name="Wilson A."/>
            <person name="Yadav S."/>
            <person name="Young G."/>
            <person name="Yu Q."/>
            <person name="Zembek L."/>
            <person name="Zhong D."/>
            <person name="Zimmer A."/>
            <person name="Zwirko Z."/>
            <person name="Jaffe D.B."/>
            <person name="Alvarez P."/>
            <person name="Brockman W."/>
            <person name="Butler J."/>
            <person name="Chin C."/>
            <person name="Gnerre S."/>
            <person name="Grabherr M."/>
            <person name="Kleber M."/>
            <person name="Mauceli E."/>
            <person name="MacCallum I."/>
        </authorList>
    </citation>
    <scope>NUCLEOTIDE SEQUENCE [LARGE SCALE GENOMIC DNA]</scope>
    <source>
        <strain evidence="3">Tucson 15081-1352.22</strain>
    </source>
</reference>
<evidence type="ECO:0000256" key="1">
    <source>
        <dbReference type="SAM" id="Phobius"/>
    </source>
</evidence>